<feature type="domain" description="Restriction endonuclease type II-like" evidence="8">
    <location>
        <begin position="1384"/>
        <end position="1477"/>
    </location>
</feature>
<dbReference type="GO" id="GO:0005524">
    <property type="term" value="F:ATP binding"/>
    <property type="evidence" value="ECO:0007669"/>
    <property type="project" value="UniProtKB-KW"/>
</dbReference>
<dbReference type="InterPro" id="IPR027417">
    <property type="entry name" value="P-loop_NTPase"/>
</dbReference>
<dbReference type="OrthoDB" id="9757917at2"/>
<evidence type="ECO:0000256" key="1">
    <source>
        <dbReference type="ARBA" id="ARBA00007913"/>
    </source>
</evidence>
<evidence type="ECO:0000259" key="8">
    <source>
        <dbReference type="Pfam" id="PF18741"/>
    </source>
</evidence>
<organism evidence="9 10">
    <name type="scientific">Nibricoccus aquaticus</name>
    <dbReference type="NCBI Taxonomy" id="2576891"/>
    <lineage>
        <taxon>Bacteria</taxon>
        <taxon>Pseudomonadati</taxon>
        <taxon>Verrucomicrobiota</taxon>
        <taxon>Opitutia</taxon>
        <taxon>Opitutales</taxon>
        <taxon>Opitutaceae</taxon>
        <taxon>Nibricoccus</taxon>
    </lineage>
</organism>
<feature type="domain" description="DNA2/NAM7 helicase helicase" evidence="6">
    <location>
        <begin position="1076"/>
        <end position="1121"/>
    </location>
</feature>
<feature type="domain" description="DNA2/NAM7 helicase-like C-terminal" evidence="7">
    <location>
        <begin position="1163"/>
        <end position="1342"/>
    </location>
</feature>
<evidence type="ECO:0000313" key="9">
    <source>
        <dbReference type="EMBL" id="ATC63943.1"/>
    </source>
</evidence>
<keyword evidence="4" id="KW-0347">Helicase</keyword>
<protein>
    <recommendedName>
        <fullName evidence="11">DNA helicase</fullName>
    </recommendedName>
</protein>
<dbReference type="Proteomes" id="UP000217265">
    <property type="component" value="Chromosome"/>
</dbReference>
<feature type="domain" description="DNA2/NAM7 helicase helicase" evidence="6">
    <location>
        <begin position="380"/>
        <end position="500"/>
    </location>
</feature>
<accession>A0A290Q683</accession>
<dbReference type="InterPro" id="IPR049468">
    <property type="entry name" value="Restrct_endonuc-II-like_dom"/>
</dbReference>
<dbReference type="PANTHER" id="PTHR43788:SF8">
    <property type="entry name" value="DNA-BINDING PROTEIN SMUBP-2"/>
    <property type="match status" value="1"/>
</dbReference>
<keyword evidence="5" id="KW-0067">ATP-binding</keyword>
<dbReference type="GO" id="GO:0043139">
    <property type="term" value="F:5'-3' DNA helicase activity"/>
    <property type="evidence" value="ECO:0007669"/>
    <property type="project" value="TreeGrafter"/>
</dbReference>
<keyword evidence="3" id="KW-0378">Hydrolase</keyword>
<evidence type="ECO:0000256" key="2">
    <source>
        <dbReference type="ARBA" id="ARBA00022741"/>
    </source>
</evidence>
<evidence type="ECO:0000256" key="4">
    <source>
        <dbReference type="ARBA" id="ARBA00022806"/>
    </source>
</evidence>
<dbReference type="InterPro" id="IPR041677">
    <property type="entry name" value="DNA2/NAM7_AAA_11"/>
</dbReference>
<gene>
    <name evidence="9" type="ORF">CMV30_08245</name>
</gene>
<name>A0A290Q683_9BACT</name>
<dbReference type="EMBL" id="CP023344">
    <property type="protein sequence ID" value="ATC63943.1"/>
    <property type="molecule type" value="Genomic_DNA"/>
</dbReference>
<comment type="similarity">
    <text evidence="1">Belongs to the DNA2/NAM7 helicase family.</text>
</comment>
<evidence type="ECO:0000259" key="6">
    <source>
        <dbReference type="Pfam" id="PF13086"/>
    </source>
</evidence>
<dbReference type="Pfam" id="PF13086">
    <property type="entry name" value="AAA_11"/>
    <property type="match status" value="2"/>
</dbReference>
<evidence type="ECO:0000256" key="3">
    <source>
        <dbReference type="ARBA" id="ARBA00022801"/>
    </source>
</evidence>
<dbReference type="SUPFAM" id="SSF52540">
    <property type="entry name" value="P-loop containing nucleoside triphosphate hydrolases"/>
    <property type="match status" value="1"/>
</dbReference>
<reference evidence="9 10" key="1">
    <citation type="submission" date="2017-09" db="EMBL/GenBank/DDBJ databases">
        <title>Complete genome sequence of Verrucomicrobial strain HZ-65, isolated from freshwater.</title>
        <authorList>
            <person name="Choi A."/>
        </authorList>
    </citation>
    <scope>NUCLEOTIDE SEQUENCE [LARGE SCALE GENOMIC DNA]</scope>
    <source>
        <strain evidence="9 10">HZ-65</strain>
    </source>
</reference>
<sequence>MENTDLPATAVLEAPLARTRLAQLFEFLKAYTDLRYPPVRDLAQQPHAVWLHELPDDSSVERHRATSSAATSATDENAEDSGIILRLTRPVCTPCPPPHEDIADWLKPGWQEFSAKAEFLPAREFSADRGLPRIEKFDTDERRLTRLRAWLAQRDAWIARERPVRQALDLFQRAYEWHGILEREGERIELLVGDGLLHCPDATGDFRHPVLFQKLTLEFYPDTPQPCFVFRKQEHPPALYMELLRVLPSVNNQQLAQCADELKRMEFSPLGGDDTDAFLRRLIQGLFPGAGTVSTPGQSAATPTITRQPAIFMRVRRSGPGNVFDLVLEDIHKRQDALPPSLLRILGFFPPDAELADDSLAPFSASGNEDDDILLSKPANREQLEIARQLERKDCVLVQGPPGTGKTHTIANLLGHLLAQGKRVLVTAHTPKALRVLREKVVEPLRPLCVSVLHNDKPSQEELQASVRTIHTKLSQDNVVLEREARRLQSERTRVLTALREARTRLLEARMDEIRDLTIDGTTFRPADAARHIREGAVKDSWIPGPVTPGAPLPLHASHLIALYQSNARLSLADERELALARPDLTSLAAPADFKATVEARDQLAHLPLRFREELWNQPAVAIDPAAFNRLFDQADRTIAFLRESTPWQLEAIQAGRDGQQARRVWDAFAEYLELTWKELQDCHALILEHGPALTDPRPPRDLLPLIDAIIVHHETGGSFNLIAKLTKRSWFALSETMTVGNRPLDIASLPQVRAVRALLRQHQLRAELVERWARYMSARGGIPSTELGERPEQVCRQFVPQIRASLDWHANVWLPLEAEFHRLGFRWSAFLESTPPESGENADLRRLRRAIVDNLAPVLEARANHLRHEVLQSRLARWLASLPETPRDALATRRLRQALTESSPIAYQEAYDELARLRALEPELHSRRERLATLSSTAPAWASALENRVQPHEAPQPPGDPRAAWIWRQLHDELEVRAAVSLDSLQARIEQLSTELREVTTQLVEKQTWLHRLVKTGNPQKQALGAYAALRNKITKTGKGVRDAENRAAARREMAVAKDAVPVWIMPLAEVAETFDPRTARFDVVIVDEASQCDPTSLFALYLGRQTIIVGDDEQVTPIAIGTHSEDVSKLVSIFLDGVPHKELYDGETSVYELAQIAFGGVIRLTEHFRCAPDIIGFSNHLSYKGEIQPLRESSAVPLRPHVVPLHVPEGRARAGETNDAEAQTIASLICAAHELPEFAKNDRGTPVSFGVVSLVGDKQAVKIDALLRRHLTPAAYKQRQILCGDAAQFQGDERDVMFLSVVDGPPANPPLAIRQEGPKKVFKKRFNVAASRARNQMWVVHSLAHETDLQPGDYRRRLIEHALDPQGFEPRIETPDAATPGFEEQVRRHLVARNFQVLSDYRAGACVLDLVVIGANGRRLAVECDGSRFHGPEQLEADMERQSVLERLGWKFVRIRSSLFFRDEESALVPLFRRLHELGIEPHPTSANNQPAPAADRSKSLVEKVTQRASALRKFWSASD</sequence>
<dbReference type="Gene3D" id="3.40.50.300">
    <property type="entry name" value="P-loop containing nucleotide triphosphate hydrolases"/>
    <property type="match status" value="3"/>
</dbReference>
<dbReference type="InterPro" id="IPR011335">
    <property type="entry name" value="Restrct_endonuc-II-like"/>
</dbReference>
<dbReference type="RefSeq" id="WP_096055575.1">
    <property type="nucleotide sequence ID" value="NZ_CP023344.1"/>
</dbReference>
<evidence type="ECO:0000313" key="10">
    <source>
        <dbReference type="Proteomes" id="UP000217265"/>
    </source>
</evidence>
<dbReference type="Pfam" id="PF18741">
    <property type="entry name" value="MTES_1575"/>
    <property type="match status" value="1"/>
</dbReference>
<evidence type="ECO:0000256" key="5">
    <source>
        <dbReference type="ARBA" id="ARBA00022840"/>
    </source>
</evidence>
<dbReference type="CDD" id="cd18808">
    <property type="entry name" value="SF1_C_Upf1"/>
    <property type="match status" value="1"/>
</dbReference>
<dbReference type="Pfam" id="PF13087">
    <property type="entry name" value="AAA_12"/>
    <property type="match status" value="1"/>
</dbReference>
<dbReference type="InterPro" id="IPR041679">
    <property type="entry name" value="DNA2/NAM7-like_C"/>
</dbReference>
<dbReference type="InterPro" id="IPR050534">
    <property type="entry name" value="Coronavir_polyprotein_1ab"/>
</dbReference>
<dbReference type="PANTHER" id="PTHR43788">
    <property type="entry name" value="DNA2/NAM7 HELICASE FAMILY MEMBER"/>
    <property type="match status" value="1"/>
</dbReference>
<keyword evidence="2" id="KW-0547">Nucleotide-binding</keyword>
<dbReference type="InterPro" id="IPR047187">
    <property type="entry name" value="SF1_C_Upf1"/>
</dbReference>
<dbReference type="GO" id="GO:0016787">
    <property type="term" value="F:hydrolase activity"/>
    <property type="evidence" value="ECO:0007669"/>
    <property type="project" value="UniProtKB-KW"/>
</dbReference>
<proteinExistence type="inferred from homology"/>
<evidence type="ECO:0008006" key="11">
    <source>
        <dbReference type="Google" id="ProtNLM"/>
    </source>
</evidence>
<keyword evidence="10" id="KW-1185">Reference proteome</keyword>
<dbReference type="KEGG" id="vbh:CMV30_08245"/>
<evidence type="ECO:0000259" key="7">
    <source>
        <dbReference type="Pfam" id="PF13087"/>
    </source>
</evidence>
<dbReference type="SUPFAM" id="SSF52980">
    <property type="entry name" value="Restriction endonuclease-like"/>
    <property type="match status" value="1"/>
</dbReference>
<dbReference type="Gene3D" id="3.40.960.10">
    <property type="entry name" value="VSR Endonuclease"/>
    <property type="match status" value="1"/>
</dbReference>